<keyword evidence="2" id="KW-1185">Reference proteome</keyword>
<name>A0A6C2U5G7_PONDE</name>
<dbReference type="AlphaFoldDB" id="A0A6C2U5G7"/>
<dbReference type="CDD" id="cd06661">
    <property type="entry name" value="GGCT_like"/>
    <property type="match status" value="1"/>
</dbReference>
<dbReference type="InterPro" id="IPR013024">
    <property type="entry name" value="GGCT-like"/>
</dbReference>
<evidence type="ECO:0000313" key="2">
    <source>
        <dbReference type="Proteomes" id="UP000366872"/>
    </source>
</evidence>
<dbReference type="Gene3D" id="3.10.490.10">
    <property type="entry name" value="Gamma-glutamyl cyclotransferase-like"/>
    <property type="match status" value="1"/>
</dbReference>
<evidence type="ECO:0000313" key="1">
    <source>
        <dbReference type="EMBL" id="VGO15123.1"/>
    </source>
</evidence>
<accession>A0A6C2U5G7</accession>
<organism evidence="1 2">
    <name type="scientific">Pontiella desulfatans</name>
    <dbReference type="NCBI Taxonomy" id="2750659"/>
    <lineage>
        <taxon>Bacteria</taxon>
        <taxon>Pseudomonadati</taxon>
        <taxon>Kiritimatiellota</taxon>
        <taxon>Kiritimatiellia</taxon>
        <taxon>Kiritimatiellales</taxon>
        <taxon>Pontiellaceae</taxon>
        <taxon>Pontiella</taxon>
    </lineage>
</organism>
<dbReference type="RefSeq" id="WP_136080719.1">
    <property type="nucleotide sequence ID" value="NZ_CAAHFG010000002.1"/>
</dbReference>
<dbReference type="Proteomes" id="UP000366872">
    <property type="component" value="Unassembled WGS sequence"/>
</dbReference>
<dbReference type="InterPro" id="IPR036568">
    <property type="entry name" value="GGCT-like_sf"/>
</dbReference>
<proteinExistence type="predicted"/>
<dbReference type="SUPFAM" id="SSF110857">
    <property type="entry name" value="Gamma-glutamyl cyclotransferase-like"/>
    <property type="match status" value="1"/>
</dbReference>
<reference evidence="1 2" key="1">
    <citation type="submission" date="2019-04" db="EMBL/GenBank/DDBJ databases">
        <authorList>
            <person name="Van Vliet M D."/>
        </authorList>
    </citation>
    <scope>NUCLEOTIDE SEQUENCE [LARGE SCALE GENOMIC DNA]</scope>
    <source>
        <strain evidence="1 2">F1</strain>
    </source>
</reference>
<dbReference type="EMBL" id="CAAHFG010000002">
    <property type="protein sequence ID" value="VGO15123.1"/>
    <property type="molecule type" value="Genomic_DNA"/>
</dbReference>
<protein>
    <submittedName>
        <fullName evidence="1">Uncharacterized protein</fullName>
    </submittedName>
</protein>
<gene>
    <name evidence="1" type="ORF">PDESU_03703</name>
</gene>
<sequence>MNTQTKKNDIIQSVHRLIENAKTMQNSDSPETYHPFLINLYETIKAVLKSRFWQHFSSLPVAEQKLAFNDYTAILSVDDTDSLEQWGEILLHCNGGVSKKDIDTLQDLDREYRLVSEMEGRIKPNPELCEKSIELTKQLVLPRETSPEASKHPESRNDFRATFVLVNLQKWRNRETSLPFYERSISFAGKEQTFDVYDEAMVITHRSIDAYDKPNFVLQMKSSGIQCLDSLLPTDYQVDNDTYRREGQIDAEIPVLSKDLNYAKKTWNGFQGSEQDFAVTTRLGTTTDLLLAIDFSSILGTVDFKQLPSAWLEETRFSTNPPENIPITRSTDSSLWFAKVSPDNSNPNRIFRLKIKWELCEPTDDDEVYIFSYASLLSADQISGTLGRKVTDSDLKTAVLHDYRREWTAFSRLTTGCAGNIDFCPDYMAYANVHPAQGGRCNGVLFKVKRSELKFFDARERNYCRVNVTDLIDTKPDIPVYTYSSIPRGPLDTFSKRAFIRKDYVDLISHSLQGFDQTFRDEYWETFANPADIPICDACPATEKERYKF</sequence>